<reference evidence="1" key="2">
    <citation type="submission" date="2020-11" db="EMBL/GenBank/DDBJ databases">
        <authorList>
            <person name="McCartney M.A."/>
            <person name="Auch B."/>
            <person name="Kono T."/>
            <person name="Mallez S."/>
            <person name="Becker A."/>
            <person name="Gohl D.M."/>
            <person name="Silverstein K.A.T."/>
            <person name="Koren S."/>
            <person name="Bechman K.B."/>
            <person name="Herman A."/>
            <person name="Abrahante J.E."/>
            <person name="Garbe J."/>
        </authorList>
    </citation>
    <scope>NUCLEOTIDE SEQUENCE</scope>
    <source>
        <strain evidence="1">Duluth1</strain>
        <tissue evidence="1">Whole animal</tissue>
    </source>
</reference>
<name>A0A9D4BLX1_DREPO</name>
<evidence type="ECO:0000313" key="2">
    <source>
        <dbReference type="Proteomes" id="UP000828390"/>
    </source>
</evidence>
<reference evidence="1" key="1">
    <citation type="journal article" date="2019" name="bioRxiv">
        <title>The Genome of the Zebra Mussel, Dreissena polymorpha: A Resource for Invasive Species Research.</title>
        <authorList>
            <person name="McCartney M.A."/>
            <person name="Auch B."/>
            <person name="Kono T."/>
            <person name="Mallez S."/>
            <person name="Zhang Y."/>
            <person name="Obille A."/>
            <person name="Becker A."/>
            <person name="Abrahante J.E."/>
            <person name="Garbe J."/>
            <person name="Badalamenti J.P."/>
            <person name="Herman A."/>
            <person name="Mangelson H."/>
            <person name="Liachko I."/>
            <person name="Sullivan S."/>
            <person name="Sone E.D."/>
            <person name="Koren S."/>
            <person name="Silverstein K.A.T."/>
            <person name="Beckman K.B."/>
            <person name="Gohl D.M."/>
        </authorList>
    </citation>
    <scope>NUCLEOTIDE SEQUENCE</scope>
    <source>
        <strain evidence="1">Duluth1</strain>
        <tissue evidence="1">Whole animal</tissue>
    </source>
</reference>
<dbReference type="AlphaFoldDB" id="A0A9D4BLX1"/>
<sequence length="429" mass="49300">MVRVSPSLYKPRTAKRIKDAFARKGIYRVGTIQGYADAILKEKGVEVVDPMTYLYPPAPEWVPPEDIPDNWLAKRPAVEDVREKKKVWHVHRLSAFTEGMQQACLLTKSQLFTGLPPAINDLVGKYRVSDQDDEAKRQILASQVWDNTREKLPKRFDLENLDWVFRREYGIPENKSSLILLNGFLQMAQAMNEEFPELYTERLLVYEPQFSTFYKYKEDNIHMACKFKAGVMGSRPLTPLGDSALVEASKEHTPFDMYPISPLVDLQEQEVLSTKETHGFLRPNSSVRCCYPQLTLNVFPGKLLHMDKTAQPFSFLNTFAVAVEEARRRFGPSAGVLKEPVTILNINCSPLTFNFLVVQLNTLDFTSDNGIKNFVWSDSANHLIRKTLCKPWLHSKRKYGPPKLWDYNPQVFEKFLAMYLYNFASAKPS</sequence>
<accession>A0A9D4BLX1</accession>
<proteinExistence type="predicted"/>
<comment type="caution">
    <text evidence="1">The sequence shown here is derived from an EMBL/GenBank/DDBJ whole genome shotgun (WGS) entry which is preliminary data.</text>
</comment>
<dbReference type="PANTHER" id="PTHR15889:SF2">
    <property type="entry name" value="LARGE RIBOSOMAL SUBUNIT PROTEIN ML37"/>
    <property type="match status" value="1"/>
</dbReference>
<protein>
    <recommendedName>
        <fullName evidence="3">39S ribosomal protein L37, mitochondrial</fullName>
    </recommendedName>
</protein>
<dbReference type="OrthoDB" id="5835618at2759"/>
<dbReference type="PANTHER" id="PTHR15889">
    <property type="entry name" value="MITOCHONDRIAL RIBOSOMAL PROTEIN L37"/>
    <property type="match status" value="1"/>
</dbReference>
<organism evidence="1 2">
    <name type="scientific">Dreissena polymorpha</name>
    <name type="common">Zebra mussel</name>
    <name type="synonym">Mytilus polymorpha</name>
    <dbReference type="NCBI Taxonomy" id="45954"/>
    <lineage>
        <taxon>Eukaryota</taxon>
        <taxon>Metazoa</taxon>
        <taxon>Spiralia</taxon>
        <taxon>Lophotrochozoa</taxon>
        <taxon>Mollusca</taxon>
        <taxon>Bivalvia</taxon>
        <taxon>Autobranchia</taxon>
        <taxon>Heteroconchia</taxon>
        <taxon>Euheterodonta</taxon>
        <taxon>Imparidentia</taxon>
        <taxon>Neoheterodontei</taxon>
        <taxon>Myida</taxon>
        <taxon>Dreissenoidea</taxon>
        <taxon>Dreissenidae</taxon>
        <taxon>Dreissena</taxon>
    </lineage>
</organism>
<keyword evidence="2" id="KW-1185">Reference proteome</keyword>
<dbReference type="Proteomes" id="UP000828390">
    <property type="component" value="Unassembled WGS sequence"/>
</dbReference>
<evidence type="ECO:0008006" key="3">
    <source>
        <dbReference type="Google" id="ProtNLM"/>
    </source>
</evidence>
<gene>
    <name evidence="1" type="ORF">DPMN_075890</name>
</gene>
<dbReference type="InterPro" id="IPR052482">
    <property type="entry name" value="mtLSU_mL37"/>
</dbReference>
<dbReference type="GO" id="GO:0005739">
    <property type="term" value="C:mitochondrion"/>
    <property type="evidence" value="ECO:0007669"/>
    <property type="project" value="TreeGrafter"/>
</dbReference>
<dbReference type="EMBL" id="JAIWYP010000015">
    <property type="protein sequence ID" value="KAH3700909.1"/>
    <property type="molecule type" value="Genomic_DNA"/>
</dbReference>
<evidence type="ECO:0000313" key="1">
    <source>
        <dbReference type="EMBL" id="KAH3700909.1"/>
    </source>
</evidence>